<evidence type="ECO:0000256" key="1">
    <source>
        <dbReference type="SAM" id="Coils"/>
    </source>
</evidence>
<dbReference type="AlphaFoldDB" id="A0A6J4K740"/>
<accession>A0A6J4K740</accession>
<organism evidence="2">
    <name type="scientific">uncultured Coleofasciculus sp</name>
    <dbReference type="NCBI Taxonomy" id="1267456"/>
    <lineage>
        <taxon>Bacteria</taxon>
        <taxon>Bacillati</taxon>
        <taxon>Cyanobacteriota</taxon>
        <taxon>Cyanophyceae</taxon>
        <taxon>Coleofasciculales</taxon>
        <taxon>Coleofasciculaceae</taxon>
        <taxon>Coleofasciculus</taxon>
        <taxon>environmental samples</taxon>
    </lineage>
</organism>
<protein>
    <submittedName>
        <fullName evidence="2">Uncharacterized protein</fullName>
    </submittedName>
</protein>
<sequence>MTLKLQQFSTQSRYRDYCEGEFWRATIWFEDKDDYNQFGTLLCNRANLQIAINRLTQERQQMEKREKKVGELATPPAF</sequence>
<evidence type="ECO:0000313" key="2">
    <source>
        <dbReference type="EMBL" id="CAA9297186.1"/>
    </source>
</evidence>
<keyword evidence="1" id="KW-0175">Coiled coil</keyword>
<gene>
    <name evidence="2" type="ORF">AVDCRST_MAG92-4803</name>
</gene>
<name>A0A6J4K740_9CYAN</name>
<proteinExistence type="predicted"/>
<dbReference type="EMBL" id="CADCTM010000846">
    <property type="protein sequence ID" value="CAA9297186.1"/>
    <property type="molecule type" value="Genomic_DNA"/>
</dbReference>
<feature type="coiled-coil region" evidence="1">
    <location>
        <begin position="45"/>
        <end position="72"/>
    </location>
</feature>
<reference evidence="2" key="1">
    <citation type="submission" date="2020-02" db="EMBL/GenBank/DDBJ databases">
        <authorList>
            <person name="Meier V. D."/>
        </authorList>
    </citation>
    <scope>NUCLEOTIDE SEQUENCE</scope>
    <source>
        <strain evidence="2">AVDCRST_MAG92</strain>
    </source>
</reference>